<keyword evidence="11" id="KW-0902">Two-component regulatory system</keyword>
<evidence type="ECO:0000256" key="8">
    <source>
        <dbReference type="ARBA" id="ARBA00022777"/>
    </source>
</evidence>
<evidence type="ECO:0000256" key="7">
    <source>
        <dbReference type="ARBA" id="ARBA00022741"/>
    </source>
</evidence>
<dbReference type="PANTHER" id="PTHR43711">
    <property type="entry name" value="TWO-COMPONENT HISTIDINE KINASE"/>
    <property type="match status" value="1"/>
</dbReference>
<comment type="catalytic activity">
    <reaction evidence="1">
        <text>ATP + protein L-histidine = ADP + protein N-phospho-L-histidine.</text>
        <dbReference type="EC" id="2.7.13.3"/>
    </reaction>
</comment>
<dbReference type="FunFam" id="3.30.565.10:FF:000013">
    <property type="entry name" value="Two-component sensor histidine kinase"/>
    <property type="match status" value="1"/>
</dbReference>
<dbReference type="AlphaFoldDB" id="A0A3A9AEU8"/>
<dbReference type="PANTHER" id="PTHR43711:SF1">
    <property type="entry name" value="HISTIDINE KINASE 1"/>
    <property type="match status" value="1"/>
</dbReference>
<evidence type="ECO:0000256" key="11">
    <source>
        <dbReference type="ARBA" id="ARBA00023012"/>
    </source>
</evidence>
<dbReference type="Pfam" id="PF02518">
    <property type="entry name" value="HATPase_c"/>
    <property type="match status" value="1"/>
</dbReference>
<evidence type="ECO:0000256" key="10">
    <source>
        <dbReference type="ARBA" id="ARBA00022989"/>
    </source>
</evidence>
<dbReference type="SUPFAM" id="SSF47384">
    <property type="entry name" value="Homodimeric domain of signal transducing histidine kinase"/>
    <property type="match status" value="1"/>
</dbReference>
<keyword evidence="6 13" id="KW-0812">Transmembrane</keyword>
<proteinExistence type="predicted"/>
<dbReference type="InterPro" id="IPR003594">
    <property type="entry name" value="HATPase_dom"/>
</dbReference>
<reference evidence="15 16" key="1">
    <citation type="submission" date="2018-09" db="EMBL/GenBank/DDBJ databases">
        <title>Murine metabolic-syndrome-specific gut microbial biobank.</title>
        <authorList>
            <person name="Liu C."/>
        </authorList>
    </citation>
    <scope>NUCLEOTIDE SEQUENCE [LARGE SCALE GENOMIC DNA]</scope>
    <source>
        <strain evidence="15 16">0.1xD8-82</strain>
    </source>
</reference>
<dbReference type="GO" id="GO:0016020">
    <property type="term" value="C:membrane"/>
    <property type="evidence" value="ECO:0007669"/>
    <property type="project" value="UniProtKB-SubCell"/>
</dbReference>
<keyword evidence="12 13" id="KW-0472">Membrane</keyword>
<dbReference type="InterPro" id="IPR005467">
    <property type="entry name" value="His_kinase_dom"/>
</dbReference>
<evidence type="ECO:0000256" key="5">
    <source>
        <dbReference type="ARBA" id="ARBA00022679"/>
    </source>
</evidence>
<keyword evidence="10 13" id="KW-1133">Transmembrane helix</keyword>
<evidence type="ECO:0000259" key="14">
    <source>
        <dbReference type="PROSITE" id="PS50109"/>
    </source>
</evidence>
<feature type="domain" description="Histidine kinase" evidence="14">
    <location>
        <begin position="98"/>
        <end position="311"/>
    </location>
</feature>
<dbReference type="GO" id="GO:0005524">
    <property type="term" value="F:ATP binding"/>
    <property type="evidence" value="ECO:0007669"/>
    <property type="project" value="UniProtKB-KW"/>
</dbReference>
<keyword evidence="8 15" id="KW-0418">Kinase</keyword>
<evidence type="ECO:0000313" key="15">
    <source>
        <dbReference type="EMBL" id="RKI90122.1"/>
    </source>
</evidence>
<evidence type="ECO:0000256" key="6">
    <source>
        <dbReference type="ARBA" id="ARBA00022692"/>
    </source>
</evidence>
<dbReference type="RefSeq" id="WP_120471097.1">
    <property type="nucleotide sequence ID" value="NZ_RAYQ01000016.1"/>
</dbReference>
<dbReference type="CDD" id="cd00082">
    <property type="entry name" value="HisKA"/>
    <property type="match status" value="1"/>
</dbReference>
<keyword evidence="7" id="KW-0547">Nucleotide-binding</keyword>
<dbReference type="SUPFAM" id="SSF55874">
    <property type="entry name" value="ATPase domain of HSP90 chaperone/DNA topoisomerase II/histidine kinase"/>
    <property type="match status" value="1"/>
</dbReference>
<keyword evidence="16" id="KW-1185">Reference proteome</keyword>
<dbReference type="Gene3D" id="3.30.565.10">
    <property type="entry name" value="Histidine kinase-like ATPase, C-terminal domain"/>
    <property type="match status" value="1"/>
</dbReference>
<sequence length="312" mass="35896">MSDKSIIFFLMCMVLLLLVVVCYQQFVFGRGIQDKLKKISEKLSEILEKDSDEKVMVFTDNKVLISLSGQINRMLLDRQKVKADYRKQELSTKKMLANISHDIKTPLTVILGYLEITRMENKEDEMLQKVETKARQVMELINQFFTLAKLEAGDLNVEIMKIDIGELCRENVLDFYELLISKEFTVELSIPEQNYFVQGDKESINRILNNLLSNAIRYGSDGKYIGLFLREDGNEIYIDIVDKGKGIEKQFAKSVFERLYTMEDSRNREIQGNGLGLTIAKNLARQMGGDIVLESEPGVKTVFTLILKKILY</sequence>
<dbReference type="InterPro" id="IPR003661">
    <property type="entry name" value="HisK_dim/P_dom"/>
</dbReference>
<evidence type="ECO:0000256" key="2">
    <source>
        <dbReference type="ARBA" id="ARBA00004370"/>
    </source>
</evidence>
<protein>
    <recommendedName>
        <fullName evidence="3">histidine kinase</fullName>
        <ecNumber evidence="3">2.7.13.3</ecNumber>
    </recommendedName>
</protein>
<name>A0A3A9AEU8_9FIRM</name>
<dbReference type="EC" id="2.7.13.3" evidence="3"/>
<dbReference type="InterPro" id="IPR036890">
    <property type="entry name" value="HATPase_C_sf"/>
</dbReference>
<dbReference type="SMART" id="SM00387">
    <property type="entry name" value="HATPase_c"/>
    <property type="match status" value="1"/>
</dbReference>
<evidence type="ECO:0000256" key="3">
    <source>
        <dbReference type="ARBA" id="ARBA00012438"/>
    </source>
</evidence>
<dbReference type="GO" id="GO:0000155">
    <property type="term" value="F:phosphorelay sensor kinase activity"/>
    <property type="evidence" value="ECO:0007669"/>
    <property type="project" value="InterPro"/>
</dbReference>
<evidence type="ECO:0000256" key="12">
    <source>
        <dbReference type="ARBA" id="ARBA00023136"/>
    </source>
</evidence>
<evidence type="ECO:0000256" key="13">
    <source>
        <dbReference type="SAM" id="Phobius"/>
    </source>
</evidence>
<keyword evidence="9" id="KW-0067">ATP-binding</keyword>
<evidence type="ECO:0000256" key="1">
    <source>
        <dbReference type="ARBA" id="ARBA00000085"/>
    </source>
</evidence>
<evidence type="ECO:0000256" key="4">
    <source>
        <dbReference type="ARBA" id="ARBA00022553"/>
    </source>
</evidence>
<dbReference type="PROSITE" id="PS50109">
    <property type="entry name" value="HIS_KIN"/>
    <property type="match status" value="1"/>
</dbReference>
<evidence type="ECO:0000256" key="9">
    <source>
        <dbReference type="ARBA" id="ARBA00022840"/>
    </source>
</evidence>
<dbReference type="InterPro" id="IPR004358">
    <property type="entry name" value="Sig_transdc_His_kin-like_C"/>
</dbReference>
<dbReference type="OrthoDB" id="9792991at2"/>
<keyword evidence="5" id="KW-0808">Transferase</keyword>
<dbReference type="Proteomes" id="UP000280696">
    <property type="component" value="Unassembled WGS sequence"/>
</dbReference>
<comment type="subcellular location">
    <subcellularLocation>
        <location evidence="2">Membrane</location>
    </subcellularLocation>
</comment>
<gene>
    <name evidence="15" type="ORF">D7V94_14705</name>
</gene>
<organism evidence="15 16">
    <name type="scientific">Parablautia intestinalis</name>
    <dbReference type="NCBI Taxonomy" id="2320100"/>
    <lineage>
        <taxon>Bacteria</taxon>
        <taxon>Bacillati</taxon>
        <taxon>Bacillota</taxon>
        <taxon>Clostridia</taxon>
        <taxon>Lachnospirales</taxon>
        <taxon>Lachnospiraceae</taxon>
        <taxon>Parablautia</taxon>
    </lineage>
</organism>
<comment type="caution">
    <text evidence="15">The sequence shown here is derived from an EMBL/GenBank/DDBJ whole genome shotgun (WGS) entry which is preliminary data.</text>
</comment>
<feature type="transmembrane region" description="Helical" evidence="13">
    <location>
        <begin position="6"/>
        <end position="28"/>
    </location>
</feature>
<dbReference type="SMART" id="SM00388">
    <property type="entry name" value="HisKA"/>
    <property type="match status" value="1"/>
</dbReference>
<dbReference type="Gene3D" id="1.10.287.130">
    <property type="match status" value="1"/>
</dbReference>
<evidence type="ECO:0000313" key="16">
    <source>
        <dbReference type="Proteomes" id="UP000280696"/>
    </source>
</evidence>
<dbReference type="PRINTS" id="PR00344">
    <property type="entry name" value="BCTRLSENSOR"/>
</dbReference>
<dbReference type="InterPro" id="IPR036097">
    <property type="entry name" value="HisK_dim/P_sf"/>
</dbReference>
<keyword evidence="4" id="KW-0597">Phosphoprotein</keyword>
<dbReference type="EMBL" id="RAYQ01000016">
    <property type="protein sequence ID" value="RKI90122.1"/>
    <property type="molecule type" value="Genomic_DNA"/>
</dbReference>
<accession>A0A3A9AEU8</accession>
<dbReference type="Pfam" id="PF00512">
    <property type="entry name" value="HisKA"/>
    <property type="match status" value="1"/>
</dbReference>
<dbReference type="InterPro" id="IPR050736">
    <property type="entry name" value="Sensor_HK_Regulatory"/>
</dbReference>